<feature type="domain" description="RsdA/BaiN/AoA(So)-like Rossmann fold-like" evidence="4">
    <location>
        <begin position="15"/>
        <end position="414"/>
    </location>
</feature>
<keyword evidence="2" id="KW-0285">Flavoprotein</keyword>
<name>A0A2U0UNX1_9BACT</name>
<dbReference type="RefSeq" id="WP_116615499.1">
    <property type="nucleotide sequence ID" value="NZ_QENY01000001.1"/>
</dbReference>
<dbReference type="Gene3D" id="2.40.30.10">
    <property type="entry name" value="Translation factors"/>
    <property type="match status" value="1"/>
</dbReference>
<organism evidence="6 7">
    <name type="scientific">Hallella colorans</name>
    <dbReference type="NCBI Taxonomy" id="1703337"/>
    <lineage>
        <taxon>Bacteria</taxon>
        <taxon>Pseudomonadati</taxon>
        <taxon>Bacteroidota</taxon>
        <taxon>Bacteroidia</taxon>
        <taxon>Bacteroidales</taxon>
        <taxon>Prevotellaceae</taxon>
        <taxon>Hallella</taxon>
    </lineage>
</organism>
<dbReference type="InterPro" id="IPR055178">
    <property type="entry name" value="RsdA/BaiN/AoA(So)-like_dom"/>
</dbReference>
<comment type="caution">
    <text evidence="6">The sequence shown here is derived from an EMBL/GenBank/DDBJ whole genome shotgun (WGS) entry which is preliminary data.</text>
</comment>
<dbReference type="SUPFAM" id="SSF51905">
    <property type="entry name" value="FAD/NAD(P)-binding domain"/>
    <property type="match status" value="1"/>
</dbReference>
<dbReference type="NCBIfam" id="TIGR00275">
    <property type="entry name" value="aminoacetone oxidase family FAD-binding enzyme"/>
    <property type="match status" value="1"/>
</dbReference>
<evidence type="ECO:0000313" key="7">
    <source>
        <dbReference type="Proteomes" id="UP000245870"/>
    </source>
</evidence>
<dbReference type="InterPro" id="IPR036188">
    <property type="entry name" value="FAD/NAD-bd_sf"/>
</dbReference>
<gene>
    <name evidence="6" type="ORF">C7379_101103</name>
</gene>
<dbReference type="PANTHER" id="PTHR42887:SF2">
    <property type="entry name" value="OS12G0638800 PROTEIN"/>
    <property type="match status" value="1"/>
</dbReference>
<dbReference type="PANTHER" id="PTHR42887">
    <property type="entry name" value="OS12G0638800 PROTEIN"/>
    <property type="match status" value="1"/>
</dbReference>
<dbReference type="Pfam" id="PF03486">
    <property type="entry name" value="HI0933_like"/>
    <property type="match status" value="1"/>
</dbReference>
<dbReference type="PRINTS" id="PR00411">
    <property type="entry name" value="PNDRDTASEI"/>
</dbReference>
<evidence type="ECO:0000313" key="6">
    <source>
        <dbReference type="EMBL" id="PVX59333.1"/>
    </source>
</evidence>
<dbReference type="Gene3D" id="1.10.8.260">
    <property type="entry name" value="HI0933 insert domain-like"/>
    <property type="match status" value="1"/>
</dbReference>
<dbReference type="OrthoDB" id="9773233at2"/>
<dbReference type="AlphaFoldDB" id="A0A2U0UNX1"/>
<evidence type="ECO:0000256" key="3">
    <source>
        <dbReference type="ARBA" id="ARBA00022827"/>
    </source>
</evidence>
<proteinExistence type="predicted"/>
<dbReference type="EMBL" id="QENY01000001">
    <property type="protein sequence ID" value="PVX59333.1"/>
    <property type="molecule type" value="Genomic_DNA"/>
</dbReference>
<keyword evidence="3" id="KW-0274">FAD</keyword>
<sequence>MGFHTFLEHHKKKKKIAIIGGGAAGFFAAISAKEANDSVEVTIFEKARKVLAKVAITGGGRCNLTNTFDNISDLKQVYPRGFRLMKRLFNFFDQRDTWRWFESHGVRLVSQDDHCVFPESQDAMTVVDCLVNEARKLNVNIKTEQKIVSLTPSTDGGWLINMVNGIHERFDCVVIATGGMPHRADLLGLCYLGLRMEQPIPSLFTFKIDDQRLLSLMGTVVNTVQTTIPTTKFRASGPLLITHWGISGPAVLKLSSRAARHLYEMDYHSKVAINWVNITDRNMVEVELSKVAKANPRKQLGTVRPFCLPSRLWLYMLHKNNLPDGRLWCELGNKGLNKLLETLTNDVYDICGRGTYRDEFVTCGGIALDSVDFNTLQSKVCHGLYFAGEVLDVDGVTGGFNLQAAWTTGFIVGNSIVSD</sequence>
<dbReference type="InterPro" id="IPR023166">
    <property type="entry name" value="BaiN-like_dom_sf"/>
</dbReference>
<feature type="domain" description="RsdA/BaiN/AoA(So)-like insert" evidence="5">
    <location>
        <begin position="201"/>
        <end position="361"/>
    </location>
</feature>
<dbReference type="InterPro" id="IPR004792">
    <property type="entry name" value="BaiN-like"/>
</dbReference>
<dbReference type="Proteomes" id="UP000245870">
    <property type="component" value="Unassembled WGS sequence"/>
</dbReference>
<keyword evidence="7" id="KW-1185">Reference proteome</keyword>
<dbReference type="InterPro" id="IPR057661">
    <property type="entry name" value="RsdA/BaiN/AoA(So)_Rossmann"/>
</dbReference>
<evidence type="ECO:0000256" key="1">
    <source>
        <dbReference type="ARBA" id="ARBA00001974"/>
    </source>
</evidence>
<dbReference type="Pfam" id="PF22780">
    <property type="entry name" value="HI0933_like_1st"/>
    <property type="match status" value="1"/>
</dbReference>
<evidence type="ECO:0000259" key="5">
    <source>
        <dbReference type="Pfam" id="PF22780"/>
    </source>
</evidence>
<dbReference type="SUPFAM" id="SSF160996">
    <property type="entry name" value="HI0933 insert domain-like"/>
    <property type="match status" value="1"/>
</dbReference>
<dbReference type="PRINTS" id="PR00368">
    <property type="entry name" value="FADPNR"/>
</dbReference>
<evidence type="ECO:0000256" key="2">
    <source>
        <dbReference type="ARBA" id="ARBA00022630"/>
    </source>
</evidence>
<reference evidence="6 7" key="1">
    <citation type="submission" date="2018-05" db="EMBL/GenBank/DDBJ databases">
        <title>Genomic Encyclopedia of Type Strains, Phase IV (KMG-IV): sequencing the most valuable type-strain genomes for metagenomic binning, comparative biology and taxonomic classification.</title>
        <authorList>
            <person name="Goeker M."/>
        </authorList>
    </citation>
    <scope>NUCLEOTIDE SEQUENCE [LARGE SCALE GENOMIC DNA]</scope>
    <source>
        <strain evidence="6 7">DSM 100333</strain>
    </source>
</reference>
<accession>A0A2U0UNX1</accession>
<evidence type="ECO:0008006" key="8">
    <source>
        <dbReference type="Google" id="ProtNLM"/>
    </source>
</evidence>
<comment type="cofactor">
    <cofactor evidence="1">
        <name>FAD</name>
        <dbReference type="ChEBI" id="CHEBI:57692"/>
    </cofactor>
</comment>
<protein>
    <recommendedName>
        <fullName evidence="8">Flavoprotein</fullName>
    </recommendedName>
</protein>
<dbReference type="Gene3D" id="3.50.50.60">
    <property type="entry name" value="FAD/NAD(P)-binding domain"/>
    <property type="match status" value="1"/>
</dbReference>
<evidence type="ECO:0000259" key="4">
    <source>
        <dbReference type="Pfam" id="PF03486"/>
    </source>
</evidence>